<keyword evidence="4" id="KW-0963">Cytoplasm</keyword>
<dbReference type="EMBL" id="JBHUIY010000002">
    <property type="protein sequence ID" value="MFD2232420.1"/>
    <property type="molecule type" value="Genomic_DNA"/>
</dbReference>
<sequence length="386" mass="39783">MDDRPGLVIVGSGLGGYGLARELRRRDAKMAITVVTADGGEAYTKPMLSAAFALGKDPAGLVQKSAAALAAELSLQVMTHHRVEAIHRDRRRLVLRRPDEGRGEIGYEKLVLALGADPRPYRVEGSAGAGLFTVNDLEDYRAWRAALRPGARLLLIGAGLIGCEFANDLATAGFAVTLVDPAPWPLGRLLPPELGAALAAALRGIGITLHLGRSVAAFAPGLARLDDGTEVAFDRGLSAIGLVPRTGLAAAAGLAVGRGILVDRLLRSSDPAIFALGDCAETEAGPLPFIAPLLAETKALAATLTGTDTPLTLPALPVVVKTPALPTVVCPPPPGADGHWRVEDAGGALTARFVGHDDSLLGFALCGPQAAAEARKLAATLPPLLS</sequence>
<dbReference type="Gene3D" id="3.30.390.120">
    <property type="match status" value="1"/>
</dbReference>
<keyword evidence="12" id="KW-1185">Reference proteome</keyword>
<protein>
    <submittedName>
        <fullName evidence="11">NAD(P)/FAD-dependent oxidoreductase</fullName>
    </submittedName>
</protein>
<gene>
    <name evidence="11" type="ORF">ACFSNB_01230</name>
</gene>
<organism evidence="11 12">
    <name type="scientific">Phaeospirillum tilakii</name>
    <dbReference type="NCBI Taxonomy" id="741673"/>
    <lineage>
        <taxon>Bacteria</taxon>
        <taxon>Pseudomonadati</taxon>
        <taxon>Pseudomonadota</taxon>
        <taxon>Alphaproteobacteria</taxon>
        <taxon>Rhodospirillales</taxon>
        <taxon>Rhodospirillaceae</taxon>
        <taxon>Phaeospirillum</taxon>
    </lineage>
</organism>
<dbReference type="PANTHER" id="PTHR43429">
    <property type="entry name" value="PYRIDINE NUCLEOTIDE-DISULFIDE OXIDOREDUCTASE DOMAIN-CONTAINING"/>
    <property type="match status" value="1"/>
</dbReference>
<dbReference type="Pfam" id="PF18113">
    <property type="entry name" value="Rbx_binding"/>
    <property type="match status" value="1"/>
</dbReference>
<evidence type="ECO:0000256" key="3">
    <source>
        <dbReference type="ARBA" id="ARBA00006442"/>
    </source>
</evidence>
<comment type="caution">
    <text evidence="11">The sequence shown here is derived from an EMBL/GenBank/DDBJ whole genome shotgun (WGS) entry which is preliminary data.</text>
</comment>
<comment type="subcellular location">
    <subcellularLocation>
        <location evidence="2">Cytoplasm</location>
    </subcellularLocation>
</comment>
<dbReference type="InterPro" id="IPR041364">
    <property type="entry name" value="Rbx-bd"/>
</dbReference>
<feature type="domain" description="Rubredoxin binding" evidence="10">
    <location>
        <begin position="311"/>
        <end position="380"/>
    </location>
</feature>
<keyword evidence="5" id="KW-0285">Flavoprotein</keyword>
<evidence type="ECO:0000256" key="1">
    <source>
        <dbReference type="ARBA" id="ARBA00001974"/>
    </source>
</evidence>
<dbReference type="PRINTS" id="PR00368">
    <property type="entry name" value="FADPNR"/>
</dbReference>
<dbReference type="PANTHER" id="PTHR43429:SF3">
    <property type="entry name" value="NITRITE REDUCTASE [NAD(P)H]"/>
    <property type="match status" value="1"/>
</dbReference>
<dbReference type="Gene3D" id="3.50.50.60">
    <property type="entry name" value="FAD/NAD(P)-binding domain"/>
    <property type="match status" value="2"/>
</dbReference>
<comment type="cofactor">
    <cofactor evidence="1">
        <name>FAD</name>
        <dbReference type="ChEBI" id="CHEBI:57692"/>
    </cofactor>
</comment>
<feature type="domain" description="FAD/NAD(P)-binding" evidence="9">
    <location>
        <begin position="7"/>
        <end position="280"/>
    </location>
</feature>
<evidence type="ECO:0000259" key="10">
    <source>
        <dbReference type="Pfam" id="PF18113"/>
    </source>
</evidence>
<dbReference type="PRINTS" id="PR00411">
    <property type="entry name" value="PNDRDTASEI"/>
</dbReference>
<keyword evidence="7" id="KW-0560">Oxidoreductase</keyword>
<dbReference type="InterPro" id="IPR050260">
    <property type="entry name" value="FAD-bd_OxRdtase"/>
</dbReference>
<evidence type="ECO:0000256" key="5">
    <source>
        <dbReference type="ARBA" id="ARBA00022630"/>
    </source>
</evidence>
<evidence type="ECO:0000256" key="2">
    <source>
        <dbReference type="ARBA" id="ARBA00004496"/>
    </source>
</evidence>
<dbReference type="InterPro" id="IPR036188">
    <property type="entry name" value="FAD/NAD-bd_sf"/>
</dbReference>
<evidence type="ECO:0000313" key="12">
    <source>
        <dbReference type="Proteomes" id="UP001597296"/>
    </source>
</evidence>
<evidence type="ECO:0000256" key="7">
    <source>
        <dbReference type="ARBA" id="ARBA00023002"/>
    </source>
</evidence>
<evidence type="ECO:0000256" key="6">
    <source>
        <dbReference type="ARBA" id="ARBA00022827"/>
    </source>
</evidence>
<accession>A0ABW5C8S4</accession>
<dbReference type="SUPFAM" id="SSF51905">
    <property type="entry name" value="FAD/NAD(P)-binding domain"/>
    <property type="match status" value="2"/>
</dbReference>
<evidence type="ECO:0000256" key="4">
    <source>
        <dbReference type="ARBA" id="ARBA00022490"/>
    </source>
</evidence>
<dbReference type="Proteomes" id="UP001597296">
    <property type="component" value="Unassembled WGS sequence"/>
</dbReference>
<dbReference type="RefSeq" id="WP_377313710.1">
    <property type="nucleotide sequence ID" value="NZ_JBHUIY010000002.1"/>
</dbReference>
<evidence type="ECO:0000313" key="11">
    <source>
        <dbReference type="EMBL" id="MFD2232420.1"/>
    </source>
</evidence>
<proteinExistence type="inferred from homology"/>
<dbReference type="Pfam" id="PF07992">
    <property type="entry name" value="Pyr_redox_2"/>
    <property type="match status" value="1"/>
</dbReference>
<keyword evidence="6" id="KW-0274">FAD</keyword>
<evidence type="ECO:0000259" key="9">
    <source>
        <dbReference type="Pfam" id="PF07992"/>
    </source>
</evidence>
<name>A0ABW5C8S4_9PROT</name>
<reference evidence="12" key="1">
    <citation type="journal article" date="2019" name="Int. J. Syst. Evol. Microbiol.">
        <title>The Global Catalogue of Microorganisms (GCM) 10K type strain sequencing project: providing services to taxonomists for standard genome sequencing and annotation.</title>
        <authorList>
            <consortium name="The Broad Institute Genomics Platform"/>
            <consortium name="The Broad Institute Genome Sequencing Center for Infectious Disease"/>
            <person name="Wu L."/>
            <person name="Ma J."/>
        </authorList>
    </citation>
    <scope>NUCLEOTIDE SEQUENCE [LARGE SCALE GENOMIC DNA]</scope>
    <source>
        <strain evidence="12">KCTC 15012</strain>
    </source>
</reference>
<keyword evidence="8" id="KW-0520">NAD</keyword>
<dbReference type="InterPro" id="IPR023753">
    <property type="entry name" value="FAD/NAD-binding_dom"/>
</dbReference>
<evidence type="ECO:0000256" key="8">
    <source>
        <dbReference type="ARBA" id="ARBA00023027"/>
    </source>
</evidence>
<comment type="similarity">
    <text evidence="3">Belongs to the FAD-dependent oxidoreductase family.</text>
</comment>